<sequence length="570" mass="64590">MRKPLYQYNEAALCRRSEPSVHVSPREVSSSIPPCFHHYLLRLDYTMQSGFLRAIPRRKLKKPRKQAEQKLPRVVEQNRPLIRSPADRDDTINAQSGIHMLPPEVLHIILEMYTENERHSINKHHPLLILSAVCSLWRTVVIMDSSLWASFRLNITTFVTPQALSSTKNILELFISRSQNQPLRMEIRPKGQQGDNTENMPSRLSVMRVLSLKYFHLFTELDFITQTEDAYCRLATLGTDSSTLTKLQKLSLRIKTQVIESHPDLKLFNHAPNLKQLCLHSESMLTTFKFALPFHQITQLDFRIKERFGDFAIMAWQYLLAECSNLEDASVRFLSGHHSEGMGSTPPLGGSTRLQIFSTIQRLSIYNDFSGDASAIFGGGAHFPSLQSLEIKARVRYRIFSNKRDPDVQETGPPTSYLNLDILNSSVTLGGLESLRLVKVSIHADVLLTLLHLTPRLMELEILSVRERPGSDILIGRPYTVVSADQDILRILSASDRQIEAGDYLCPDLRSLSLRDPSDSEDGGEVGKPYAELARSRSKILNRTGIEQPFCLTLFFVKTGGRGVRRSTVV</sequence>
<evidence type="ECO:0000313" key="1">
    <source>
        <dbReference type="EMBL" id="KAF9523882.1"/>
    </source>
</evidence>
<dbReference type="EMBL" id="MU157908">
    <property type="protein sequence ID" value="KAF9523882.1"/>
    <property type="molecule type" value="Genomic_DNA"/>
</dbReference>
<dbReference type="AlphaFoldDB" id="A0A9P6E7D4"/>
<accession>A0A9P6E7D4</accession>
<dbReference type="InterPro" id="IPR032675">
    <property type="entry name" value="LRR_dom_sf"/>
</dbReference>
<comment type="caution">
    <text evidence="1">The sequence shown here is derived from an EMBL/GenBank/DDBJ whole genome shotgun (WGS) entry which is preliminary data.</text>
</comment>
<evidence type="ECO:0008006" key="3">
    <source>
        <dbReference type="Google" id="ProtNLM"/>
    </source>
</evidence>
<dbReference type="Gene3D" id="3.80.10.10">
    <property type="entry name" value="Ribonuclease Inhibitor"/>
    <property type="match status" value="1"/>
</dbReference>
<name>A0A9P6E7D4_9AGAR</name>
<dbReference type="SUPFAM" id="SSF81383">
    <property type="entry name" value="F-box domain"/>
    <property type="match status" value="1"/>
</dbReference>
<dbReference type="SUPFAM" id="SSF52047">
    <property type="entry name" value="RNI-like"/>
    <property type="match status" value="1"/>
</dbReference>
<evidence type="ECO:0000313" key="2">
    <source>
        <dbReference type="Proteomes" id="UP000807306"/>
    </source>
</evidence>
<dbReference type="InterPro" id="IPR036047">
    <property type="entry name" value="F-box-like_dom_sf"/>
</dbReference>
<proteinExistence type="predicted"/>
<organism evidence="1 2">
    <name type="scientific">Crepidotus variabilis</name>
    <dbReference type="NCBI Taxonomy" id="179855"/>
    <lineage>
        <taxon>Eukaryota</taxon>
        <taxon>Fungi</taxon>
        <taxon>Dikarya</taxon>
        <taxon>Basidiomycota</taxon>
        <taxon>Agaricomycotina</taxon>
        <taxon>Agaricomycetes</taxon>
        <taxon>Agaricomycetidae</taxon>
        <taxon>Agaricales</taxon>
        <taxon>Agaricineae</taxon>
        <taxon>Crepidotaceae</taxon>
        <taxon>Crepidotus</taxon>
    </lineage>
</organism>
<gene>
    <name evidence="1" type="ORF">CPB83DRAFT_647206</name>
</gene>
<dbReference type="OrthoDB" id="3221235at2759"/>
<keyword evidence="2" id="KW-1185">Reference proteome</keyword>
<reference evidence="1" key="1">
    <citation type="submission" date="2020-11" db="EMBL/GenBank/DDBJ databases">
        <authorList>
            <consortium name="DOE Joint Genome Institute"/>
            <person name="Ahrendt S."/>
            <person name="Riley R."/>
            <person name="Andreopoulos W."/>
            <person name="Labutti K."/>
            <person name="Pangilinan J."/>
            <person name="Ruiz-Duenas F.J."/>
            <person name="Barrasa J.M."/>
            <person name="Sanchez-Garcia M."/>
            <person name="Camarero S."/>
            <person name="Miyauchi S."/>
            <person name="Serrano A."/>
            <person name="Linde D."/>
            <person name="Babiker R."/>
            <person name="Drula E."/>
            <person name="Ayuso-Fernandez I."/>
            <person name="Pacheco R."/>
            <person name="Padilla G."/>
            <person name="Ferreira P."/>
            <person name="Barriuso J."/>
            <person name="Kellner H."/>
            <person name="Castanera R."/>
            <person name="Alfaro M."/>
            <person name="Ramirez L."/>
            <person name="Pisabarro A.G."/>
            <person name="Kuo A."/>
            <person name="Tritt A."/>
            <person name="Lipzen A."/>
            <person name="He G."/>
            <person name="Yan M."/>
            <person name="Ng V."/>
            <person name="Cullen D."/>
            <person name="Martin F."/>
            <person name="Rosso M.-N."/>
            <person name="Henrissat B."/>
            <person name="Hibbett D."/>
            <person name="Martinez A.T."/>
            <person name="Grigoriev I.V."/>
        </authorList>
    </citation>
    <scope>NUCLEOTIDE SEQUENCE</scope>
    <source>
        <strain evidence="1">CBS 506.95</strain>
    </source>
</reference>
<dbReference type="Proteomes" id="UP000807306">
    <property type="component" value="Unassembled WGS sequence"/>
</dbReference>
<protein>
    <recommendedName>
        <fullName evidence="3">F-box domain-containing protein</fullName>
    </recommendedName>
</protein>